<dbReference type="InterPro" id="IPR004437">
    <property type="entry name" value="ParB/RepB/Spo0J"/>
</dbReference>
<keyword evidence="6" id="KW-1185">Reference proteome</keyword>
<evidence type="ECO:0000259" key="4">
    <source>
        <dbReference type="SMART" id="SM00470"/>
    </source>
</evidence>
<gene>
    <name evidence="5" type="ORF">GCM10022255_086320</name>
</gene>
<proteinExistence type="inferred from homology"/>
<dbReference type="SMART" id="SM00470">
    <property type="entry name" value="ParB"/>
    <property type="match status" value="1"/>
</dbReference>
<dbReference type="Pfam" id="PF02195">
    <property type="entry name" value="ParB_N"/>
    <property type="match status" value="1"/>
</dbReference>
<keyword evidence="2" id="KW-0159">Chromosome partition</keyword>
<feature type="region of interest" description="Disordered" evidence="3">
    <location>
        <begin position="1"/>
        <end position="28"/>
    </location>
</feature>
<dbReference type="PANTHER" id="PTHR33375">
    <property type="entry name" value="CHROMOSOME-PARTITIONING PROTEIN PARB-RELATED"/>
    <property type="match status" value="1"/>
</dbReference>
<evidence type="ECO:0000256" key="2">
    <source>
        <dbReference type="ARBA" id="ARBA00022829"/>
    </source>
</evidence>
<feature type="compositionally biased region" description="Acidic residues" evidence="3">
    <location>
        <begin position="507"/>
        <end position="521"/>
    </location>
</feature>
<evidence type="ECO:0000313" key="6">
    <source>
        <dbReference type="Proteomes" id="UP001500620"/>
    </source>
</evidence>
<dbReference type="RefSeq" id="WP_345136792.1">
    <property type="nucleotide sequence ID" value="NZ_BAABAT010000037.1"/>
</dbReference>
<sequence>MSTAVLPLAPGNEETTEIEDPGAAPRTDDAVERFGEVVDGVVVDDSETEPNDSTRRVALPPLVAKNLDPRDLIDNPNNLRKDVGDLNDLKASMARIGILCPLVVIPTWVDGGGEAYMIVIGHRRKYAAIALRWTEVPCIIAADDGEALQIIAQLAENGHRVGLTASEEAEAYYQLTLLDWTPEAIAKVRAIPLPAVQQSLRLRQLPAAAAAAVDNGTMTLTESAALDQLADDLKALDRVLAAGSGYKHVLASELAKRKAAKAVAVAKAELVLAGVPITSKPKGFGSTSTEVAARLLVDADGNRLEPATVRTMPGFAAFVEKGPFGGAETVVYCKDPEAWGYRRYTPSFGPTLSAQELARRAERERRRAEHLAALQVAAGVRRDFVREHYGSAKAAKVLFPDALRQVLTGTHDLEFEDVDGLYTTLGGAGDDVLRTAGIDRLSRALVARWICAHERNLGFAASDYPAEADAQAVAFWYERLNADGYTLADAEAVLLESLTNPDRTHDDEDDDGPDEDAEDAEHDANAEGRDEDGDENRQEQDGEVNATTGGRSDAAPADEDGASGDDGPPVETEATDEDLIGVG</sequence>
<comment type="caution">
    <text evidence="5">The sequence shown here is derived from an EMBL/GenBank/DDBJ whole genome shotgun (WGS) entry which is preliminary data.</text>
</comment>
<dbReference type="PANTHER" id="PTHR33375:SF1">
    <property type="entry name" value="CHROMOSOME-PARTITIONING PROTEIN PARB-RELATED"/>
    <property type="match status" value="1"/>
</dbReference>
<dbReference type="Pfam" id="PF17762">
    <property type="entry name" value="HTH_ParB"/>
    <property type="match status" value="1"/>
</dbReference>
<organism evidence="5 6">
    <name type="scientific">Dactylosporangium darangshiense</name>
    <dbReference type="NCBI Taxonomy" id="579108"/>
    <lineage>
        <taxon>Bacteria</taxon>
        <taxon>Bacillati</taxon>
        <taxon>Actinomycetota</taxon>
        <taxon>Actinomycetes</taxon>
        <taxon>Micromonosporales</taxon>
        <taxon>Micromonosporaceae</taxon>
        <taxon>Dactylosporangium</taxon>
    </lineage>
</organism>
<dbReference type="Proteomes" id="UP001500620">
    <property type="component" value="Unassembled WGS sequence"/>
</dbReference>
<dbReference type="Gene3D" id="3.90.1530.30">
    <property type="match status" value="1"/>
</dbReference>
<reference evidence="6" key="1">
    <citation type="journal article" date="2019" name="Int. J. Syst. Evol. Microbiol.">
        <title>The Global Catalogue of Microorganisms (GCM) 10K type strain sequencing project: providing services to taxonomists for standard genome sequencing and annotation.</title>
        <authorList>
            <consortium name="The Broad Institute Genomics Platform"/>
            <consortium name="The Broad Institute Genome Sequencing Center for Infectious Disease"/>
            <person name="Wu L."/>
            <person name="Ma J."/>
        </authorList>
    </citation>
    <scope>NUCLEOTIDE SEQUENCE [LARGE SCALE GENOMIC DNA]</scope>
    <source>
        <strain evidence="6">JCM 17441</strain>
    </source>
</reference>
<dbReference type="SUPFAM" id="SSF110849">
    <property type="entry name" value="ParB/Sulfiredoxin"/>
    <property type="match status" value="1"/>
</dbReference>
<dbReference type="InterPro" id="IPR036086">
    <property type="entry name" value="ParB/Sulfiredoxin_sf"/>
</dbReference>
<feature type="compositionally biased region" description="Acidic residues" evidence="3">
    <location>
        <begin position="573"/>
        <end position="583"/>
    </location>
</feature>
<dbReference type="Gene3D" id="1.10.10.2830">
    <property type="match status" value="1"/>
</dbReference>
<dbReference type="InterPro" id="IPR050336">
    <property type="entry name" value="Chromosome_partition/occlusion"/>
</dbReference>
<dbReference type="NCBIfam" id="TIGR00180">
    <property type="entry name" value="parB_part"/>
    <property type="match status" value="1"/>
</dbReference>
<evidence type="ECO:0000256" key="3">
    <source>
        <dbReference type="SAM" id="MobiDB-lite"/>
    </source>
</evidence>
<name>A0ABP8DNB6_9ACTN</name>
<evidence type="ECO:0000256" key="1">
    <source>
        <dbReference type="ARBA" id="ARBA00006295"/>
    </source>
</evidence>
<evidence type="ECO:0000313" key="5">
    <source>
        <dbReference type="EMBL" id="GAA4259870.1"/>
    </source>
</evidence>
<dbReference type="InterPro" id="IPR041468">
    <property type="entry name" value="HTH_ParB/Spo0J"/>
</dbReference>
<feature type="domain" description="ParB-like N-terminal" evidence="4">
    <location>
        <begin position="65"/>
        <end position="158"/>
    </location>
</feature>
<accession>A0ABP8DNB6</accession>
<dbReference type="InterPro" id="IPR003115">
    <property type="entry name" value="ParB_N"/>
</dbReference>
<protein>
    <recommendedName>
        <fullName evidence="4">ParB-like N-terminal domain-containing protein</fullName>
    </recommendedName>
</protein>
<dbReference type="EMBL" id="BAABAT010000037">
    <property type="protein sequence ID" value="GAA4259870.1"/>
    <property type="molecule type" value="Genomic_DNA"/>
</dbReference>
<comment type="similarity">
    <text evidence="1">Belongs to the ParB family.</text>
</comment>
<feature type="region of interest" description="Disordered" evidence="3">
    <location>
        <begin position="498"/>
        <end position="583"/>
    </location>
</feature>